<accession>A0ABR4EKY8</accession>
<dbReference type="Proteomes" id="UP001600888">
    <property type="component" value="Unassembled WGS sequence"/>
</dbReference>
<gene>
    <name evidence="2" type="ORF">FJTKL_10186</name>
</gene>
<evidence type="ECO:0000313" key="3">
    <source>
        <dbReference type="Proteomes" id="UP001600888"/>
    </source>
</evidence>
<reference evidence="2 3" key="1">
    <citation type="submission" date="2024-03" db="EMBL/GenBank/DDBJ databases">
        <title>A high-quality draft genome sequence of Diaporthe vaccinii, a causative agent of upright dieback and viscid rot disease in cranberry plants.</title>
        <authorList>
            <person name="Sarrasin M."/>
            <person name="Lang B.F."/>
            <person name="Burger G."/>
        </authorList>
    </citation>
    <scope>NUCLEOTIDE SEQUENCE [LARGE SCALE GENOMIC DNA]</scope>
    <source>
        <strain evidence="2 3">IS7</strain>
    </source>
</reference>
<name>A0ABR4EKY8_9PEZI</name>
<comment type="caution">
    <text evidence="2">The sequence shown here is derived from an EMBL/GenBank/DDBJ whole genome shotgun (WGS) entry which is preliminary data.</text>
</comment>
<dbReference type="EMBL" id="JBAWTH010000045">
    <property type="protein sequence ID" value="KAL2283080.1"/>
    <property type="molecule type" value="Genomic_DNA"/>
</dbReference>
<proteinExistence type="predicted"/>
<feature type="region of interest" description="Disordered" evidence="1">
    <location>
        <begin position="91"/>
        <end position="114"/>
    </location>
</feature>
<sequence length="114" mass="12113">MRLQNVLILEVGVDRGLSRLGEAGLGTIVGIAEVMAVACRLEVEAQRVVRRVTAAVGSPVQSRGVLRVAVGDELGQRDRKEITVRDGLDVLTGGERNRSEGKGGRHQPSQACDA</sequence>
<evidence type="ECO:0000313" key="2">
    <source>
        <dbReference type="EMBL" id="KAL2283080.1"/>
    </source>
</evidence>
<protein>
    <submittedName>
        <fullName evidence="2">Uncharacterized protein</fullName>
    </submittedName>
</protein>
<organism evidence="2 3">
    <name type="scientific">Diaporthe vaccinii</name>
    <dbReference type="NCBI Taxonomy" id="105482"/>
    <lineage>
        <taxon>Eukaryota</taxon>
        <taxon>Fungi</taxon>
        <taxon>Dikarya</taxon>
        <taxon>Ascomycota</taxon>
        <taxon>Pezizomycotina</taxon>
        <taxon>Sordariomycetes</taxon>
        <taxon>Sordariomycetidae</taxon>
        <taxon>Diaporthales</taxon>
        <taxon>Diaporthaceae</taxon>
        <taxon>Diaporthe</taxon>
        <taxon>Diaporthe eres species complex</taxon>
    </lineage>
</organism>
<evidence type="ECO:0000256" key="1">
    <source>
        <dbReference type="SAM" id="MobiDB-lite"/>
    </source>
</evidence>
<keyword evidence="3" id="KW-1185">Reference proteome</keyword>